<dbReference type="Gene3D" id="1.10.10.2910">
    <property type="match status" value="1"/>
</dbReference>
<dbReference type="InterPro" id="IPR010359">
    <property type="entry name" value="IrrE_HExxH"/>
</dbReference>
<dbReference type="InterPro" id="IPR052345">
    <property type="entry name" value="Rad_response_metalloprotease"/>
</dbReference>
<organism evidence="2 3">
    <name type="scientific">Fonticella tunisiensis</name>
    <dbReference type="NCBI Taxonomy" id="1096341"/>
    <lineage>
        <taxon>Bacteria</taxon>
        <taxon>Bacillati</taxon>
        <taxon>Bacillota</taxon>
        <taxon>Clostridia</taxon>
        <taxon>Eubacteriales</taxon>
        <taxon>Clostridiaceae</taxon>
        <taxon>Fonticella</taxon>
    </lineage>
</organism>
<comment type="caution">
    <text evidence="2">The sequence shown here is derived from an EMBL/GenBank/DDBJ whole genome shotgun (WGS) entry which is preliminary data.</text>
</comment>
<evidence type="ECO:0000313" key="2">
    <source>
        <dbReference type="EMBL" id="TDT63386.1"/>
    </source>
</evidence>
<evidence type="ECO:0000313" key="3">
    <source>
        <dbReference type="Proteomes" id="UP000295325"/>
    </source>
</evidence>
<dbReference type="Pfam" id="PF06114">
    <property type="entry name" value="Peptidase_M78"/>
    <property type="match status" value="1"/>
</dbReference>
<evidence type="ECO:0000259" key="1">
    <source>
        <dbReference type="Pfam" id="PF06114"/>
    </source>
</evidence>
<sequence length="140" mass="16585">MNYIKNKVNKLTKKYKTNNPFEIADFLGVTVKTFDFPAEVKGIYQYEKKNKFIYLNSQLSYHERMYVCGHELGHAVLHTKINCTFLRQYTLFNVNRFEHEANQFCSYLLIPDDVLNQYSGYSLEYIAATFNIPVELLMIR</sequence>
<dbReference type="PANTHER" id="PTHR43236">
    <property type="entry name" value="ANTITOXIN HIGA1"/>
    <property type="match status" value="1"/>
</dbReference>
<dbReference type="EMBL" id="SOAZ01000002">
    <property type="protein sequence ID" value="TDT63386.1"/>
    <property type="molecule type" value="Genomic_DNA"/>
</dbReference>
<dbReference type="AlphaFoldDB" id="A0A4R7KWV4"/>
<dbReference type="OrthoDB" id="9816277at2"/>
<reference evidence="2 3" key="1">
    <citation type="submission" date="2019-03" db="EMBL/GenBank/DDBJ databases">
        <title>Genomic Encyclopedia of Type Strains, Phase IV (KMG-IV): sequencing the most valuable type-strain genomes for metagenomic binning, comparative biology and taxonomic classification.</title>
        <authorList>
            <person name="Goeker M."/>
        </authorList>
    </citation>
    <scope>NUCLEOTIDE SEQUENCE [LARGE SCALE GENOMIC DNA]</scope>
    <source>
        <strain evidence="2 3">DSM 24455</strain>
    </source>
</reference>
<dbReference type="RefSeq" id="WP_133627039.1">
    <property type="nucleotide sequence ID" value="NZ_SOAZ01000002.1"/>
</dbReference>
<gene>
    <name evidence="2" type="ORF">EDD71_102148</name>
</gene>
<proteinExistence type="predicted"/>
<dbReference type="PANTHER" id="PTHR43236:SF1">
    <property type="entry name" value="BLL7220 PROTEIN"/>
    <property type="match status" value="1"/>
</dbReference>
<accession>A0A4R7KWV4</accession>
<dbReference type="Proteomes" id="UP000295325">
    <property type="component" value="Unassembled WGS sequence"/>
</dbReference>
<feature type="domain" description="IrrE N-terminal-like" evidence="1">
    <location>
        <begin position="27"/>
        <end position="137"/>
    </location>
</feature>
<protein>
    <submittedName>
        <fullName evidence="2">Uncharacterized protein DUF955</fullName>
    </submittedName>
</protein>
<keyword evidence="3" id="KW-1185">Reference proteome</keyword>
<name>A0A4R7KWV4_9CLOT</name>